<dbReference type="OrthoDB" id="695192at2759"/>
<dbReference type="PANTHER" id="PTHR44586">
    <property type="entry name" value="F-BOX DOMAIN CONTAINING PROTEIN, EXPRESSED"/>
    <property type="match status" value="1"/>
</dbReference>
<reference evidence="3" key="1">
    <citation type="journal article" date="2019" name="Nat. Commun.">
        <title>The genome of broomcorn millet.</title>
        <authorList>
            <person name="Zou C."/>
            <person name="Miki D."/>
            <person name="Li D."/>
            <person name="Tang Q."/>
            <person name="Xiao L."/>
            <person name="Rajput S."/>
            <person name="Deng P."/>
            <person name="Jia W."/>
            <person name="Huang R."/>
            <person name="Zhang M."/>
            <person name="Sun Y."/>
            <person name="Hu J."/>
            <person name="Fu X."/>
            <person name="Schnable P.S."/>
            <person name="Li F."/>
            <person name="Zhang H."/>
            <person name="Feng B."/>
            <person name="Zhu X."/>
            <person name="Liu R."/>
            <person name="Schnable J.C."/>
            <person name="Zhu J.-K."/>
            <person name="Zhang H."/>
        </authorList>
    </citation>
    <scope>NUCLEOTIDE SEQUENCE [LARGE SCALE GENOMIC DNA]</scope>
</reference>
<dbReference type="Proteomes" id="UP000275267">
    <property type="component" value="Unassembled WGS sequence"/>
</dbReference>
<organism evidence="2 3">
    <name type="scientific">Panicum miliaceum</name>
    <name type="common">Proso millet</name>
    <name type="synonym">Broomcorn millet</name>
    <dbReference type="NCBI Taxonomy" id="4540"/>
    <lineage>
        <taxon>Eukaryota</taxon>
        <taxon>Viridiplantae</taxon>
        <taxon>Streptophyta</taxon>
        <taxon>Embryophyta</taxon>
        <taxon>Tracheophyta</taxon>
        <taxon>Spermatophyta</taxon>
        <taxon>Magnoliopsida</taxon>
        <taxon>Liliopsida</taxon>
        <taxon>Poales</taxon>
        <taxon>Poaceae</taxon>
        <taxon>PACMAD clade</taxon>
        <taxon>Panicoideae</taxon>
        <taxon>Panicodae</taxon>
        <taxon>Paniceae</taxon>
        <taxon>Panicinae</taxon>
        <taxon>Panicum</taxon>
        <taxon>Panicum sect. Panicum</taxon>
    </lineage>
</organism>
<name>A0A3L6TM53_PANMI</name>
<dbReference type="SUPFAM" id="SSF81383">
    <property type="entry name" value="F-box domain"/>
    <property type="match status" value="1"/>
</dbReference>
<evidence type="ECO:0000259" key="1">
    <source>
        <dbReference type="Pfam" id="PF03478"/>
    </source>
</evidence>
<dbReference type="STRING" id="4540.A0A3L6TM53"/>
<dbReference type="EMBL" id="PQIB02000001">
    <property type="protein sequence ID" value="RLN41310.1"/>
    <property type="molecule type" value="Genomic_DNA"/>
</dbReference>
<sequence length="447" mass="50706">MQDEQLGFIVNSAIQALLQSAGMFASMDASSKSWIMLQKNERLQQPPMEVVARDFAELPQDILMDMFSLLETPDLVCAGSVYCSWNSAYTSICSFGLYKWPQTPCPFYTSESAGDSVAFLYSIVEKRAYKLTLPEPPIHRRYLIGSSLGWLVTADERSEMHLVNPVTPIFDENGVIWKYRFSRLMAGSVTGPPSTHSLSRLRDYLFHKAFLIYDASARRYIVVLIHNPLGQLSFAWLGDEKWTWLPPHANFDDCIYKDGLLYAVTLLGQIIAFDLTGTVVTTKIIMNRRDTYGTERVYIVQAPWGDLLLVRRPEVWIEEAPTEHGHASNDQAAFENRTWKIAIYKICIASSKLVQINSLHDHVLFLGHNQSLCFHAEEYLHVKPNHVYLTDDSKSASMKRKLRCCLVIGILSLETKIMDEIISPRPWSNCMAPLLIIPNPGKMACIS</sequence>
<dbReference type="AlphaFoldDB" id="A0A3L6TM53"/>
<protein>
    <recommendedName>
        <fullName evidence="1">KIB1-4 beta-propeller domain-containing protein</fullName>
    </recommendedName>
</protein>
<keyword evidence="3" id="KW-1185">Reference proteome</keyword>
<accession>A0A3L6TM53</accession>
<evidence type="ECO:0000313" key="2">
    <source>
        <dbReference type="EMBL" id="RLN41310.1"/>
    </source>
</evidence>
<feature type="domain" description="KIB1-4 beta-propeller" evidence="1">
    <location>
        <begin position="120"/>
        <end position="394"/>
    </location>
</feature>
<dbReference type="PANTHER" id="PTHR44586:SF14">
    <property type="entry name" value="F-BOX DOMAIN CONTAINING PROTEIN, EXPRESSED"/>
    <property type="match status" value="1"/>
</dbReference>
<gene>
    <name evidence="2" type="ORF">C2845_PM01G02570</name>
</gene>
<proteinExistence type="predicted"/>
<dbReference type="InterPro" id="IPR005174">
    <property type="entry name" value="KIB1-4_b-propeller"/>
</dbReference>
<comment type="caution">
    <text evidence="2">The sequence shown here is derived from an EMBL/GenBank/DDBJ whole genome shotgun (WGS) entry which is preliminary data.</text>
</comment>
<evidence type="ECO:0000313" key="3">
    <source>
        <dbReference type="Proteomes" id="UP000275267"/>
    </source>
</evidence>
<dbReference type="Pfam" id="PF03478">
    <property type="entry name" value="Beta-prop_KIB1-4"/>
    <property type="match status" value="1"/>
</dbReference>
<dbReference type="InterPro" id="IPR036047">
    <property type="entry name" value="F-box-like_dom_sf"/>
</dbReference>